<keyword evidence="3" id="KW-1185">Reference proteome</keyword>
<dbReference type="InterPro" id="IPR011048">
    <property type="entry name" value="Haem_d1_sf"/>
</dbReference>
<evidence type="ECO:0008006" key="4">
    <source>
        <dbReference type="Google" id="ProtNLM"/>
    </source>
</evidence>
<dbReference type="Gene3D" id="2.130.10.10">
    <property type="entry name" value="YVTN repeat-like/Quinoprotein amine dehydrogenase"/>
    <property type="match status" value="1"/>
</dbReference>
<evidence type="ECO:0000313" key="2">
    <source>
        <dbReference type="EMBL" id="GDY60070.1"/>
    </source>
</evidence>
<protein>
    <recommendedName>
        <fullName evidence="4">YncE family protein</fullName>
    </recommendedName>
</protein>
<dbReference type="InterPro" id="IPR015943">
    <property type="entry name" value="WD40/YVTN_repeat-like_dom_sf"/>
</dbReference>
<reference evidence="2 3" key="1">
    <citation type="journal article" date="2020" name="Int. J. Syst. Evol. Microbiol.">
        <title>Reclassification of Streptomyces castelarensis and Streptomyces sporoclivatus as later heterotypic synonyms of Streptomyces antimycoticus.</title>
        <authorList>
            <person name="Komaki H."/>
            <person name="Tamura T."/>
        </authorList>
    </citation>
    <scope>NUCLEOTIDE SEQUENCE [LARGE SCALE GENOMIC DNA]</scope>
    <source>
        <strain evidence="2 3">NBRC 13459</strain>
    </source>
</reference>
<feature type="region of interest" description="Disordered" evidence="1">
    <location>
        <begin position="122"/>
        <end position="248"/>
    </location>
</feature>
<sequence length="248" mass="25554">MIDTAANVLTTTIPVGAGTVQAAFTPDGTRAYVTCQTAGVVGVIDTATNSVTTTITGLSLPTGAAVSPDGTRVYVPNAGDGTVAVIDTGTNTVSASILTGDVPILVALTPDGTRAYVSVAGENAVSSRQPPRSNRPAAASSPFRADSTSARSWSVPRTARVVRSPSSSVQRSAYPGPVRREQGQGTRSEHGTSGLTVPPLRRHSDGTHTSGAKHALFKTSQMPRVSRPHAGHRLPGGHGSARCVRRRR</sequence>
<evidence type="ECO:0000256" key="1">
    <source>
        <dbReference type="SAM" id="MobiDB-lite"/>
    </source>
</evidence>
<dbReference type="PANTHER" id="PTHR47197">
    <property type="entry name" value="PROTEIN NIRF"/>
    <property type="match status" value="1"/>
</dbReference>
<dbReference type="PANTHER" id="PTHR47197:SF3">
    <property type="entry name" value="DIHYDRO-HEME D1 DEHYDROGENASE"/>
    <property type="match status" value="1"/>
</dbReference>
<comment type="caution">
    <text evidence="2">The sequence shown here is derived from an EMBL/GenBank/DDBJ whole genome shotgun (WGS) entry which is preliminary data.</text>
</comment>
<organism evidence="2 3">
    <name type="scientific">Streptomyces violaceusniger</name>
    <dbReference type="NCBI Taxonomy" id="68280"/>
    <lineage>
        <taxon>Bacteria</taxon>
        <taxon>Bacillati</taxon>
        <taxon>Actinomycetota</taxon>
        <taxon>Actinomycetes</taxon>
        <taxon>Kitasatosporales</taxon>
        <taxon>Streptomycetaceae</taxon>
        <taxon>Streptomyces</taxon>
        <taxon>Streptomyces violaceusniger group</taxon>
    </lineage>
</organism>
<evidence type="ECO:0000313" key="3">
    <source>
        <dbReference type="Proteomes" id="UP000301309"/>
    </source>
</evidence>
<feature type="compositionally biased region" description="Basic and acidic residues" evidence="1">
    <location>
        <begin position="178"/>
        <end position="190"/>
    </location>
</feature>
<feature type="compositionally biased region" description="Low complexity" evidence="1">
    <location>
        <begin position="154"/>
        <end position="173"/>
    </location>
</feature>
<gene>
    <name evidence="2" type="ORF">SVIO_106930</name>
</gene>
<dbReference type="EMBL" id="BJHW01000002">
    <property type="protein sequence ID" value="GDY60070.1"/>
    <property type="molecule type" value="Genomic_DNA"/>
</dbReference>
<accession>A0A4D4LLE7</accession>
<dbReference type="AlphaFoldDB" id="A0A4D4LLE7"/>
<dbReference type="Proteomes" id="UP000301309">
    <property type="component" value="Unassembled WGS sequence"/>
</dbReference>
<dbReference type="RefSeq" id="WP_162002091.1">
    <property type="nucleotide sequence ID" value="NZ_BAAASO010000061.1"/>
</dbReference>
<name>A0A4D4LLE7_STRVO</name>
<dbReference type="InterPro" id="IPR051200">
    <property type="entry name" value="Host-pathogen_enzymatic-act"/>
</dbReference>
<dbReference type="SUPFAM" id="SSF51004">
    <property type="entry name" value="C-terminal (heme d1) domain of cytochrome cd1-nitrite reductase"/>
    <property type="match status" value="1"/>
</dbReference>
<proteinExistence type="predicted"/>
<dbReference type="NCBIfam" id="TIGR02276">
    <property type="entry name" value="beta_rpt_yvtn"/>
    <property type="match status" value="2"/>
</dbReference>
<dbReference type="InterPro" id="IPR011964">
    <property type="entry name" value="YVTN_b-propeller_repeat"/>
</dbReference>